<dbReference type="GeneID" id="14883475"/>
<accession>A0A0A1TYM4</accession>
<keyword evidence="2" id="KW-1185">Reference proteome</keyword>
<dbReference type="OMA" id="FTEMEDC"/>
<sequence length="866" mass="99411">MTQSLEMVYLMNVILYFESTKTLFTFVRVSKKCFDATKSLRVNPWFTTPEHVVKFYQKFQQDTINCCGLLIPPTILVTAKVVTNLNPSSLADTDIPQIAPHTKSIYIPLDNYTGFKKTIFTLFVQSVNKMNSVIMSYDNFKAFVTVFRESSTPLQFFPKRCLVNLLYASQHSSLKDLVKLLDGLETEIGFVYHKSSLPDKKIDFKYPFYSYKMSLIMYQNGIIPLLQHGSFEIVLYEKDTNETLLDLLDKAVPSSLSLNCNGMSLHSFFDGLKLGKYINKLAVVMHNRTLNCQIEFEGLKELNLECSGCTLTQSKSLVILRLDSVKTINVLKGDWSFFKSQNEMVRMWENLNTQLPFINLTTLELHAVKTIRLNIQQKLKLFYMTYCENCIIEFNNECLNEFVFQNNKEMRITLRAMKEQRLYFLKCDRSTLRVLGEKSVKLFFDTCINLSVFGVKMSEIVFLRCRSVDTDFARCGIIEVAESDFGYGTMVCDKAILNTIETYVPIDLDESEEIVLVNLNNFKFVNSMKRCQRLIINNCKGCELSLLNNSVQQLIVKNSDNVHIEGDLDNVVTCKTSRNTNTTIDLDPTKIVELESEDLETFEDLTGSESLCSKNNVKLTKMNDKTLFIRGDYYRELTFTEMEDCVLIFMCQVVSLKMCDCVHLTSNNDFSVASNPLFIRCKKVELLRCDNLNFKMLSNELCEIKMRDCTKCSFVLAQSSRVWSNTPTPYLETSLDNLEVYNCRMCSINLKTKRLVFDNGVDKRIDYIGKCLETMVLVGLTKGNLLLNASISELFLEKCFDITFSVKSARLKSVTANMCKSVTVSVAAENVEFIQSECVDTLIKKIPPVVRRTPVHVYMRRRDVEN</sequence>
<gene>
    <name evidence="1" type="ORF">EIN_173250</name>
</gene>
<protein>
    <submittedName>
        <fullName evidence="1">Uncharacterized protein</fullName>
    </submittedName>
</protein>
<evidence type="ECO:0000313" key="2">
    <source>
        <dbReference type="Proteomes" id="UP000014680"/>
    </source>
</evidence>
<dbReference type="KEGG" id="eiv:EIN_173250"/>
<evidence type="ECO:0000313" key="1">
    <source>
        <dbReference type="EMBL" id="ELP84660.1"/>
    </source>
</evidence>
<organism evidence="1 2">
    <name type="scientific">Entamoeba invadens IP1</name>
    <dbReference type="NCBI Taxonomy" id="370355"/>
    <lineage>
        <taxon>Eukaryota</taxon>
        <taxon>Amoebozoa</taxon>
        <taxon>Evosea</taxon>
        <taxon>Archamoebae</taxon>
        <taxon>Mastigamoebida</taxon>
        <taxon>Entamoebidae</taxon>
        <taxon>Entamoeba</taxon>
    </lineage>
</organism>
<dbReference type="VEuPathDB" id="AmoebaDB:EIN_173250"/>
<dbReference type="EMBL" id="KB207112">
    <property type="protein sequence ID" value="ELP84660.1"/>
    <property type="molecule type" value="Genomic_DNA"/>
</dbReference>
<dbReference type="RefSeq" id="XP_004184006.1">
    <property type="nucleotide sequence ID" value="XM_004183958.1"/>
</dbReference>
<dbReference type="Proteomes" id="UP000014680">
    <property type="component" value="Unassembled WGS sequence"/>
</dbReference>
<name>A0A0A1TYM4_ENTIV</name>
<dbReference type="AlphaFoldDB" id="A0A0A1TYM4"/>
<proteinExistence type="predicted"/>
<reference evidence="1 2" key="1">
    <citation type="submission" date="2012-10" db="EMBL/GenBank/DDBJ databases">
        <authorList>
            <person name="Zafar N."/>
            <person name="Inman J."/>
            <person name="Hall N."/>
            <person name="Lorenzi H."/>
            <person name="Caler E."/>
        </authorList>
    </citation>
    <scope>NUCLEOTIDE SEQUENCE [LARGE SCALE GENOMIC DNA]</scope>
    <source>
        <strain evidence="1 2">IP1</strain>
    </source>
</reference>